<evidence type="ECO:0000256" key="7">
    <source>
        <dbReference type="ARBA" id="ARBA00023125"/>
    </source>
</evidence>
<dbReference type="Pfam" id="PF00072">
    <property type="entry name" value="Response_reg"/>
    <property type="match status" value="1"/>
</dbReference>
<protein>
    <recommendedName>
        <fullName evidence="2">Stage 0 sporulation protein A homolog</fullName>
    </recommendedName>
</protein>
<evidence type="ECO:0000256" key="4">
    <source>
        <dbReference type="ARBA" id="ARBA00022553"/>
    </source>
</evidence>
<keyword evidence="4 10" id="KW-0597">Phosphoprotein</keyword>
<dbReference type="SUPFAM" id="SSF46689">
    <property type="entry name" value="Homeodomain-like"/>
    <property type="match status" value="2"/>
</dbReference>
<keyword evidence="7" id="KW-0238">DNA-binding</keyword>
<dbReference type="PROSITE" id="PS01124">
    <property type="entry name" value="HTH_ARAC_FAMILY_2"/>
    <property type="match status" value="1"/>
</dbReference>
<dbReference type="InterPro" id="IPR051552">
    <property type="entry name" value="HptR"/>
</dbReference>
<dbReference type="InterPro" id="IPR018062">
    <property type="entry name" value="HTH_AraC-typ_CS"/>
</dbReference>
<dbReference type="InterPro" id="IPR001789">
    <property type="entry name" value="Sig_transdc_resp-reg_receiver"/>
</dbReference>
<feature type="domain" description="Response regulatory" evidence="12">
    <location>
        <begin position="3"/>
        <end position="119"/>
    </location>
</feature>
<evidence type="ECO:0000256" key="9">
    <source>
        <dbReference type="ARBA" id="ARBA00024867"/>
    </source>
</evidence>
<evidence type="ECO:0000259" key="11">
    <source>
        <dbReference type="PROSITE" id="PS01124"/>
    </source>
</evidence>
<evidence type="ECO:0000256" key="6">
    <source>
        <dbReference type="ARBA" id="ARBA00023015"/>
    </source>
</evidence>
<dbReference type="AlphaFoldDB" id="A0A9D1A947"/>
<evidence type="ECO:0000256" key="1">
    <source>
        <dbReference type="ARBA" id="ARBA00004496"/>
    </source>
</evidence>
<gene>
    <name evidence="13" type="ORF">IAA70_08890</name>
</gene>
<dbReference type="CDD" id="cd17536">
    <property type="entry name" value="REC_YesN-like"/>
    <property type="match status" value="1"/>
</dbReference>
<dbReference type="Pfam" id="PF12833">
    <property type="entry name" value="HTH_18"/>
    <property type="match status" value="1"/>
</dbReference>
<evidence type="ECO:0000256" key="8">
    <source>
        <dbReference type="ARBA" id="ARBA00023163"/>
    </source>
</evidence>
<dbReference type="GO" id="GO:0043565">
    <property type="term" value="F:sequence-specific DNA binding"/>
    <property type="evidence" value="ECO:0007669"/>
    <property type="project" value="InterPro"/>
</dbReference>
<comment type="caution">
    <text evidence="13">The sequence shown here is derived from an EMBL/GenBank/DDBJ whole genome shotgun (WGS) entry which is preliminary data.</text>
</comment>
<evidence type="ECO:0000256" key="10">
    <source>
        <dbReference type="PROSITE-ProRule" id="PRU00169"/>
    </source>
</evidence>
<dbReference type="InterPro" id="IPR011006">
    <property type="entry name" value="CheY-like_superfamily"/>
</dbReference>
<reference evidence="13" key="1">
    <citation type="submission" date="2020-10" db="EMBL/GenBank/DDBJ databases">
        <authorList>
            <person name="Gilroy R."/>
        </authorList>
    </citation>
    <scope>NUCLEOTIDE SEQUENCE</scope>
    <source>
        <strain evidence="13">ChiHjej9B8-7071</strain>
    </source>
</reference>
<dbReference type="PROSITE" id="PS50110">
    <property type="entry name" value="RESPONSE_REGULATORY"/>
    <property type="match status" value="1"/>
</dbReference>
<dbReference type="EMBL" id="DVGD01000292">
    <property type="protein sequence ID" value="HIR10507.1"/>
    <property type="molecule type" value="Genomic_DNA"/>
</dbReference>
<keyword evidence="5" id="KW-0902">Two-component regulatory system</keyword>
<dbReference type="PANTHER" id="PTHR42713">
    <property type="entry name" value="HISTIDINE KINASE-RELATED"/>
    <property type="match status" value="1"/>
</dbReference>
<evidence type="ECO:0000256" key="5">
    <source>
        <dbReference type="ARBA" id="ARBA00023012"/>
    </source>
</evidence>
<evidence type="ECO:0000313" key="13">
    <source>
        <dbReference type="EMBL" id="HIR10507.1"/>
    </source>
</evidence>
<feature type="modified residue" description="4-aspartylphosphate" evidence="10">
    <location>
        <position position="54"/>
    </location>
</feature>
<comment type="subcellular location">
    <subcellularLocation>
        <location evidence="1">Cytoplasm</location>
    </subcellularLocation>
</comment>
<dbReference type="GO" id="GO:0005737">
    <property type="term" value="C:cytoplasm"/>
    <property type="evidence" value="ECO:0007669"/>
    <property type="project" value="UniProtKB-SubCell"/>
</dbReference>
<dbReference type="SUPFAM" id="SSF52172">
    <property type="entry name" value="CheY-like"/>
    <property type="match status" value="1"/>
</dbReference>
<dbReference type="SMART" id="SM00342">
    <property type="entry name" value="HTH_ARAC"/>
    <property type="match status" value="1"/>
</dbReference>
<keyword evidence="3" id="KW-0963">Cytoplasm</keyword>
<comment type="function">
    <text evidence="9">May play the central regulatory role in sporulation. It may be an element of the effector pathway responsible for the activation of sporulation genes in response to nutritional stress. Spo0A may act in concert with spo0H (a sigma factor) to control the expression of some genes that are critical to the sporulation process.</text>
</comment>
<organism evidence="13 14">
    <name type="scientific">Candidatus Avoscillospira stercoripullorum</name>
    <dbReference type="NCBI Taxonomy" id="2840709"/>
    <lineage>
        <taxon>Bacteria</taxon>
        <taxon>Bacillati</taxon>
        <taxon>Bacillota</taxon>
        <taxon>Clostridia</taxon>
        <taxon>Eubacteriales</taxon>
        <taxon>Oscillospiraceae</taxon>
        <taxon>Oscillospiraceae incertae sedis</taxon>
        <taxon>Candidatus Avoscillospira</taxon>
    </lineage>
</organism>
<name>A0A9D1A947_9FIRM</name>
<dbReference type="Proteomes" id="UP000824258">
    <property type="component" value="Unassembled WGS sequence"/>
</dbReference>
<dbReference type="SMART" id="SM00448">
    <property type="entry name" value="REC"/>
    <property type="match status" value="1"/>
</dbReference>
<accession>A0A9D1A947</accession>
<dbReference type="GO" id="GO:0003700">
    <property type="term" value="F:DNA-binding transcription factor activity"/>
    <property type="evidence" value="ECO:0007669"/>
    <property type="project" value="InterPro"/>
</dbReference>
<keyword evidence="8" id="KW-0804">Transcription</keyword>
<keyword evidence="6" id="KW-0805">Transcription regulation</keyword>
<dbReference type="InterPro" id="IPR018060">
    <property type="entry name" value="HTH_AraC"/>
</dbReference>
<dbReference type="Gene3D" id="1.10.10.60">
    <property type="entry name" value="Homeodomain-like"/>
    <property type="match status" value="2"/>
</dbReference>
<evidence type="ECO:0000256" key="3">
    <source>
        <dbReference type="ARBA" id="ARBA00022490"/>
    </source>
</evidence>
<dbReference type="Gene3D" id="3.40.50.2300">
    <property type="match status" value="1"/>
</dbReference>
<reference evidence="13" key="2">
    <citation type="journal article" date="2021" name="PeerJ">
        <title>Extensive microbial diversity within the chicken gut microbiome revealed by metagenomics and culture.</title>
        <authorList>
            <person name="Gilroy R."/>
            <person name="Ravi A."/>
            <person name="Getino M."/>
            <person name="Pursley I."/>
            <person name="Horton D.L."/>
            <person name="Alikhan N.F."/>
            <person name="Baker D."/>
            <person name="Gharbi K."/>
            <person name="Hall N."/>
            <person name="Watson M."/>
            <person name="Adriaenssens E.M."/>
            <person name="Foster-Nyarko E."/>
            <person name="Jarju S."/>
            <person name="Secka A."/>
            <person name="Antonio M."/>
            <person name="Oren A."/>
            <person name="Chaudhuri R.R."/>
            <person name="La Ragione R."/>
            <person name="Hildebrand F."/>
            <person name="Pallen M.J."/>
        </authorList>
    </citation>
    <scope>NUCLEOTIDE SEQUENCE</scope>
    <source>
        <strain evidence="13">ChiHjej9B8-7071</strain>
    </source>
</reference>
<dbReference type="PANTHER" id="PTHR42713:SF3">
    <property type="entry name" value="TRANSCRIPTIONAL REGULATORY PROTEIN HPTR"/>
    <property type="match status" value="1"/>
</dbReference>
<dbReference type="PROSITE" id="PS00041">
    <property type="entry name" value="HTH_ARAC_FAMILY_1"/>
    <property type="match status" value="1"/>
</dbReference>
<dbReference type="PRINTS" id="PR00032">
    <property type="entry name" value="HTHARAC"/>
</dbReference>
<feature type="domain" description="HTH araC/xylS-type" evidence="11">
    <location>
        <begin position="298"/>
        <end position="397"/>
    </location>
</feature>
<evidence type="ECO:0000259" key="12">
    <source>
        <dbReference type="PROSITE" id="PS50110"/>
    </source>
</evidence>
<dbReference type="InterPro" id="IPR020449">
    <property type="entry name" value="Tscrpt_reg_AraC-type_HTH"/>
</dbReference>
<sequence>MYKVLIADDEEIIRRGLARFLKKDPELEVVAEAEDGEIALALTKEKKPDLLLVDINMPFLNGLEFIEALQKAMEHPVIVIITGYDSFAYAQRALRLGVMDYLLKPISEQTLFPVLDQAKALIRSKREKINYLTWAQAQVEKNRDALISEFLAKWLDGHFGETEIQGRMAFLNIQLPVPFGVTAIQLHAKDTVEYTGGGWNEDLLHYAADNITREIMAPFSPLYCCKCEENTLVFLSNVQPETEWRAKAALLQQLLQRHLPVVAVVAQARGEEYLRLPEIWERLREELHAMVGSHKAVLDAKSIVDNNYYRKTLSLQIVAEQLHLSSQHLSRIFRQEMGITFVDYLTKVRIRRAMELLVNSQDKIYEITEKVGYSSQHYFCNVFKKIMGVSPAEYRKNEQER</sequence>
<evidence type="ECO:0000313" key="14">
    <source>
        <dbReference type="Proteomes" id="UP000824258"/>
    </source>
</evidence>
<proteinExistence type="predicted"/>
<evidence type="ECO:0000256" key="2">
    <source>
        <dbReference type="ARBA" id="ARBA00018672"/>
    </source>
</evidence>
<dbReference type="GO" id="GO:0000160">
    <property type="term" value="P:phosphorelay signal transduction system"/>
    <property type="evidence" value="ECO:0007669"/>
    <property type="project" value="UniProtKB-KW"/>
</dbReference>
<dbReference type="InterPro" id="IPR009057">
    <property type="entry name" value="Homeodomain-like_sf"/>
</dbReference>